<keyword evidence="3" id="KW-1185">Reference proteome</keyword>
<accession>A0A182KHP4</accession>
<dbReference type="VEuPathDB" id="VectorBase:ACHR014013"/>
<reference evidence="3" key="1">
    <citation type="submission" date="2013-03" db="EMBL/GenBank/DDBJ databases">
        <title>The Genome Sequence of Anopheles christyi ACHKN1017.</title>
        <authorList>
            <consortium name="The Broad Institute Genomics Platform"/>
            <person name="Neafsey D.E."/>
            <person name="Besansky N."/>
            <person name="Walker B."/>
            <person name="Young S.K."/>
            <person name="Zeng Q."/>
            <person name="Gargeya S."/>
            <person name="Fitzgerald M."/>
            <person name="Haas B."/>
            <person name="Abouelleil A."/>
            <person name="Allen A.W."/>
            <person name="Alvarado L."/>
            <person name="Arachchi H.M."/>
            <person name="Berlin A.M."/>
            <person name="Chapman S.B."/>
            <person name="Gainer-Dewar J."/>
            <person name="Goldberg J."/>
            <person name="Griggs A."/>
            <person name="Gujja S."/>
            <person name="Hansen M."/>
            <person name="Howarth C."/>
            <person name="Imamovic A."/>
            <person name="Ireland A."/>
            <person name="Larimer J."/>
            <person name="McCowan C."/>
            <person name="Murphy C."/>
            <person name="Pearson M."/>
            <person name="Poon T.W."/>
            <person name="Priest M."/>
            <person name="Roberts A."/>
            <person name="Saif S."/>
            <person name="Shea T."/>
            <person name="Sisk P."/>
            <person name="Sykes S."/>
            <person name="Wortman J."/>
            <person name="Nusbaum C."/>
            <person name="Birren B."/>
        </authorList>
    </citation>
    <scope>NUCLEOTIDE SEQUENCE [LARGE SCALE GENOMIC DNA]</scope>
    <source>
        <strain evidence="3">ACHKN1017</strain>
    </source>
</reference>
<name>A0A182KHP4_9DIPT</name>
<evidence type="ECO:0000313" key="2">
    <source>
        <dbReference type="EnsemblMetazoa" id="ACHR014013-PB"/>
    </source>
</evidence>
<dbReference type="EnsemblMetazoa" id="ACHR014013-RB">
    <property type="protein sequence ID" value="ACHR014013-PB"/>
    <property type="gene ID" value="ACHR014013"/>
</dbReference>
<organism evidence="2 3">
    <name type="scientific">Anopheles christyi</name>
    <dbReference type="NCBI Taxonomy" id="43041"/>
    <lineage>
        <taxon>Eukaryota</taxon>
        <taxon>Metazoa</taxon>
        <taxon>Ecdysozoa</taxon>
        <taxon>Arthropoda</taxon>
        <taxon>Hexapoda</taxon>
        <taxon>Insecta</taxon>
        <taxon>Pterygota</taxon>
        <taxon>Neoptera</taxon>
        <taxon>Endopterygota</taxon>
        <taxon>Diptera</taxon>
        <taxon>Nematocera</taxon>
        <taxon>Culicoidea</taxon>
        <taxon>Culicidae</taxon>
        <taxon>Anophelinae</taxon>
        <taxon>Anopheles</taxon>
    </lineage>
</organism>
<feature type="compositionally biased region" description="Polar residues" evidence="1">
    <location>
        <begin position="24"/>
        <end position="34"/>
    </location>
</feature>
<protein>
    <submittedName>
        <fullName evidence="2">Uncharacterized protein</fullName>
    </submittedName>
</protein>
<evidence type="ECO:0000313" key="3">
    <source>
        <dbReference type="Proteomes" id="UP000075881"/>
    </source>
</evidence>
<reference evidence="2" key="2">
    <citation type="submission" date="2020-05" db="UniProtKB">
        <authorList>
            <consortium name="EnsemblMetazoa"/>
        </authorList>
    </citation>
    <scope>IDENTIFICATION</scope>
    <source>
        <strain evidence="2">ACHKN1017</strain>
    </source>
</reference>
<dbReference type="Proteomes" id="UP000075881">
    <property type="component" value="Unassembled WGS sequence"/>
</dbReference>
<sequence length="129" mass="13993">MREQGSSSIDPPHCQARKEISKFSPPQTSMPISYSPSSLKYARSIANRPPAIVGELNGPIKSVSRSRLPFGRLSHLKCKPQLNPPRTKGLAVYTNVSELMISITGIASIVRSCLIRANNGSIQATFTSI</sequence>
<dbReference type="EnsemblMetazoa" id="ACHR014013-RA">
    <property type="protein sequence ID" value="ACHR014013-PA"/>
    <property type="gene ID" value="ACHR014013"/>
</dbReference>
<evidence type="ECO:0000256" key="1">
    <source>
        <dbReference type="SAM" id="MobiDB-lite"/>
    </source>
</evidence>
<proteinExistence type="predicted"/>
<dbReference type="AlphaFoldDB" id="A0A182KHP4"/>
<feature type="region of interest" description="Disordered" evidence="1">
    <location>
        <begin position="1"/>
        <end position="34"/>
    </location>
</feature>